<organism evidence="1 2">
    <name type="scientific">Pseudomonas fluorescens</name>
    <dbReference type="NCBI Taxonomy" id="294"/>
    <lineage>
        <taxon>Bacteria</taxon>
        <taxon>Pseudomonadati</taxon>
        <taxon>Pseudomonadota</taxon>
        <taxon>Gammaproteobacteria</taxon>
        <taxon>Pseudomonadales</taxon>
        <taxon>Pseudomonadaceae</taxon>
        <taxon>Pseudomonas</taxon>
    </lineage>
</organism>
<name>A0A379IAX8_PSEFL</name>
<evidence type="ECO:0000313" key="2">
    <source>
        <dbReference type="Proteomes" id="UP000255125"/>
    </source>
</evidence>
<dbReference type="AlphaFoldDB" id="A0A379IAX8"/>
<gene>
    <name evidence="1" type="primary">pyoS3A</name>
    <name evidence="1" type="ORF">NCTC10392_01761</name>
</gene>
<dbReference type="EMBL" id="UGUS01000002">
    <property type="protein sequence ID" value="SUD29841.1"/>
    <property type="molecule type" value="Genomic_DNA"/>
</dbReference>
<dbReference type="Proteomes" id="UP000255125">
    <property type="component" value="Unassembled WGS sequence"/>
</dbReference>
<reference evidence="1 2" key="1">
    <citation type="submission" date="2018-06" db="EMBL/GenBank/DDBJ databases">
        <authorList>
            <consortium name="Pathogen Informatics"/>
            <person name="Doyle S."/>
        </authorList>
    </citation>
    <scope>NUCLEOTIDE SEQUENCE [LARGE SCALE GENOMIC DNA]</scope>
    <source>
        <strain evidence="1 2">NCTC10392</strain>
    </source>
</reference>
<dbReference type="KEGG" id="pfn:HZ99_25950"/>
<sequence>MAIGTVKWFNDRWNMRLSRAQKANRQPAPGRSRPWHNRSPVILKQKLEGFYSCHAKAQEGCAEYWVKVLPLRGAVNSNVDSIKRGLLEEGYSDAEIEVAREQLHQLNQQQGWY</sequence>
<accession>A0A379IAX8</accession>
<evidence type="ECO:0000313" key="1">
    <source>
        <dbReference type="EMBL" id="SUD29841.1"/>
    </source>
</evidence>
<protein>
    <submittedName>
        <fullName evidence="1">Pyocin killing protein</fullName>
    </submittedName>
</protein>
<proteinExistence type="predicted"/>